<dbReference type="AlphaFoldDB" id="F2RHE3"/>
<evidence type="ECO:0000256" key="5">
    <source>
        <dbReference type="SAM" id="MobiDB-lite"/>
    </source>
</evidence>
<keyword evidence="2" id="KW-0479">Metal-binding</keyword>
<dbReference type="Gene3D" id="1.20.1440.100">
    <property type="entry name" value="SG protein - dephosphorylation function"/>
    <property type="match status" value="1"/>
</dbReference>
<organism evidence="6 7">
    <name type="scientific">Streptomyces venezuelae (strain ATCC 10712 / CBS 650.69 / DSM 40230 / JCM 4526 / NBRC 13096 / PD 04745)</name>
    <dbReference type="NCBI Taxonomy" id="953739"/>
    <lineage>
        <taxon>Bacteria</taxon>
        <taxon>Bacillati</taxon>
        <taxon>Actinomycetota</taxon>
        <taxon>Actinomycetes</taxon>
        <taxon>Kitasatosporales</taxon>
        <taxon>Streptomycetaceae</taxon>
        <taxon>Streptomyces</taxon>
    </lineage>
</organism>
<dbReference type="GeneID" id="51864749"/>
<dbReference type="OrthoDB" id="25607at2"/>
<evidence type="ECO:0000256" key="3">
    <source>
        <dbReference type="ARBA" id="ARBA00022801"/>
    </source>
</evidence>
<dbReference type="Gene3D" id="3.40.50.1000">
    <property type="entry name" value="HAD superfamily/HAD-like"/>
    <property type="match status" value="1"/>
</dbReference>
<protein>
    <submittedName>
        <fullName evidence="6">HAD-superfamily subfamily IB, PSPase</fullName>
    </submittedName>
</protein>
<evidence type="ECO:0000313" key="7">
    <source>
        <dbReference type="Proteomes" id="UP000006854"/>
    </source>
</evidence>
<sequence length="257" mass="27041">MSIAPGRAAFFDVDETLITCKSMACVLARFWGRGEVAARRFAAAHAELRRMIREGVPREQVNRTFFRFLAGSHLDDLETCGQEWYEKARTGGLLHTPVYEALRRHAGAGDLVVLVSGAFSACLEPLARDIGADLVVCTVPEVTSEGVLTGELVGPPMLGEAKGEAARRIMTAFGLGPEECFAYADDESDLPLLRSVGHPVLVGDGPVSAPPSETAGWSWLPGPAPAAAPSAPAPAPGRPSAARTAAATARRPVTQAA</sequence>
<dbReference type="RefSeq" id="WP_015035382.1">
    <property type="nucleotide sequence ID" value="NC_018750.1"/>
</dbReference>
<evidence type="ECO:0000256" key="1">
    <source>
        <dbReference type="ARBA" id="ARBA00009184"/>
    </source>
</evidence>
<comment type="similarity">
    <text evidence="1">Belongs to the HAD-like hydrolase superfamily. SerB family.</text>
</comment>
<feature type="region of interest" description="Disordered" evidence="5">
    <location>
        <begin position="204"/>
        <end position="257"/>
    </location>
</feature>
<gene>
    <name evidence="6" type="ordered locus">SVEN_4185</name>
</gene>
<dbReference type="GO" id="GO:0046872">
    <property type="term" value="F:metal ion binding"/>
    <property type="evidence" value="ECO:0007669"/>
    <property type="project" value="UniProtKB-KW"/>
</dbReference>
<evidence type="ECO:0000313" key="6">
    <source>
        <dbReference type="EMBL" id="CCA57471.1"/>
    </source>
</evidence>
<dbReference type="STRING" id="953739.SVEN_4185"/>
<proteinExistence type="inferred from homology"/>
<dbReference type="PANTHER" id="PTHR43344">
    <property type="entry name" value="PHOSPHOSERINE PHOSPHATASE"/>
    <property type="match status" value="1"/>
</dbReference>
<dbReference type="KEGG" id="sve:SVEN_4185"/>
<dbReference type="NCBIfam" id="TIGR01488">
    <property type="entry name" value="HAD-SF-IB"/>
    <property type="match status" value="1"/>
</dbReference>
<dbReference type="InterPro" id="IPR036412">
    <property type="entry name" value="HAD-like_sf"/>
</dbReference>
<dbReference type="NCBIfam" id="TIGR01490">
    <property type="entry name" value="HAD-SF-IB-hyp1"/>
    <property type="match status" value="1"/>
</dbReference>
<name>F2RHE3_STRVP</name>
<reference evidence="6 7" key="1">
    <citation type="journal article" date="2011" name="BMC Genomics">
        <title>Genome-wide analysis of the role of GlnR in Streptomyces venezuelae provides new insights into global nitrogen regulation in actinomycetes.</title>
        <authorList>
            <person name="Pullan S.T."/>
            <person name="Bibb M.J."/>
            <person name="Merrick M."/>
        </authorList>
    </citation>
    <scope>NUCLEOTIDE SEQUENCE [LARGE SCALE GENOMIC DNA]</scope>
    <source>
        <strain evidence="7">ATCC 10712 / CBS 650.69 / DSM 40230 / JCM 4526 / NBRC 13096 / PD 04745</strain>
    </source>
</reference>
<dbReference type="PANTHER" id="PTHR43344:SF13">
    <property type="entry name" value="PHOSPHATASE RV3661-RELATED"/>
    <property type="match status" value="1"/>
</dbReference>
<keyword evidence="7" id="KW-1185">Reference proteome</keyword>
<evidence type="ECO:0000256" key="2">
    <source>
        <dbReference type="ARBA" id="ARBA00022723"/>
    </source>
</evidence>
<dbReference type="InterPro" id="IPR006385">
    <property type="entry name" value="HAD_hydro_SerB1"/>
</dbReference>
<dbReference type="Proteomes" id="UP000006854">
    <property type="component" value="Chromosome"/>
</dbReference>
<feature type="compositionally biased region" description="Pro residues" evidence="5">
    <location>
        <begin position="222"/>
        <end position="237"/>
    </location>
</feature>
<dbReference type="HOGENOM" id="CLU_052657_1_2_11"/>
<dbReference type="eggNOG" id="COG0560">
    <property type="taxonomic scope" value="Bacteria"/>
</dbReference>
<dbReference type="PATRIC" id="fig|953739.5.peg.6684"/>
<feature type="compositionally biased region" description="Low complexity" evidence="5">
    <location>
        <begin position="238"/>
        <end position="257"/>
    </location>
</feature>
<dbReference type="Pfam" id="PF12710">
    <property type="entry name" value="HAD"/>
    <property type="match status" value="1"/>
</dbReference>
<evidence type="ECO:0000256" key="4">
    <source>
        <dbReference type="ARBA" id="ARBA00022842"/>
    </source>
</evidence>
<keyword evidence="4" id="KW-0460">Magnesium</keyword>
<dbReference type="InterPro" id="IPR050582">
    <property type="entry name" value="HAD-like_SerB"/>
</dbReference>
<dbReference type="SUPFAM" id="SSF56784">
    <property type="entry name" value="HAD-like"/>
    <property type="match status" value="1"/>
</dbReference>
<accession>F2RHE3</accession>
<dbReference type="GO" id="GO:0016787">
    <property type="term" value="F:hydrolase activity"/>
    <property type="evidence" value="ECO:0007669"/>
    <property type="project" value="UniProtKB-KW"/>
</dbReference>
<dbReference type="InterPro" id="IPR023214">
    <property type="entry name" value="HAD_sf"/>
</dbReference>
<dbReference type="EMBL" id="FR845719">
    <property type="protein sequence ID" value="CCA57471.1"/>
    <property type="molecule type" value="Genomic_DNA"/>
</dbReference>
<keyword evidence="3" id="KW-0378">Hydrolase</keyword>